<keyword evidence="6 8" id="KW-0472">Membrane</keyword>
<dbReference type="KEGG" id="mbe:MBM_08473"/>
<dbReference type="eggNOG" id="KOG1286">
    <property type="taxonomic scope" value="Eukaryota"/>
</dbReference>
<dbReference type="EMBL" id="JH921450">
    <property type="protein sequence ID" value="EKD13390.1"/>
    <property type="molecule type" value="Genomic_DNA"/>
</dbReference>
<evidence type="ECO:0000256" key="5">
    <source>
        <dbReference type="ARBA" id="ARBA00022989"/>
    </source>
</evidence>
<feature type="compositionally biased region" description="Basic and acidic residues" evidence="7">
    <location>
        <begin position="1"/>
        <end position="11"/>
    </location>
</feature>
<dbReference type="PANTHER" id="PTHR43341">
    <property type="entry name" value="AMINO ACID PERMEASE"/>
    <property type="match status" value="1"/>
</dbReference>
<dbReference type="GO" id="GO:0015171">
    <property type="term" value="F:amino acid transmembrane transporter activity"/>
    <property type="evidence" value="ECO:0007669"/>
    <property type="project" value="TreeGrafter"/>
</dbReference>
<proteinExistence type="predicted"/>
<dbReference type="FunFam" id="1.20.1740.10:FF:000017">
    <property type="entry name" value="Amino acid permease"/>
    <property type="match status" value="1"/>
</dbReference>
<dbReference type="OrthoDB" id="3900342at2759"/>
<feature type="transmembrane region" description="Helical" evidence="8">
    <location>
        <begin position="455"/>
        <end position="476"/>
    </location>
</feature>
<feature type="domain" description="Amino acid permease/ SLC12A" evidence="9">
    <location>
        <begin position="96"/>
        <end position="559"/>
    </location>
</feature>
<evidence type="ECO:0000313" key="10">
    <source>
        <dbReference type="EMBL" id="EKD13390.1"/>
    </source>
</evidence>
<dbReference type="InterPro" id="IPR050524">
    <property type="entry name" value="APC_YAT"/>
</dbReference>
<dbReference type="PANTHER" id="PTHR43341:SF12">
    <property type="entry name" value="AMINO ACID TRANSPORTER (EUROFUNG)"/>
    <property type="match status" value="1"/>
</dbReference>
<feature type="compositionally biased region" description="Polar residues" evidence="7">
    <location>
        <begin position="30"/>
        <end position="41"/>
    </location>
</feature>
<dbReference type="InParanoid" id="K1W886"/>
<evidence type="ECO:0000256" key="2">
    <source>
        <dbReference type="ARBA" id="ARBA00022448"/>
    </source>
</evidence>
<evidence type="ECO:0000256" key="1">
    <source>
        <dbReference type="ARBA" id="ARBA00004141"/>
    </source>
</evidence>
<feature type="transmembrane region" description="Helical" evidence="8">
    <location>
        <begin position="497"/>
        <end position="520"/>
    </location>
</feature>
<protein>
    <submittedName>
        <fullName evidence="10">Amino-acid permease inda1</fullName>
    </submittedName>
</protein>
<keyword evidence="5 8" id="KW-1133">Transmembrane helix</keyword>
<dbReference type="AlphaFoldDB" id="K1W886"/>
<feature type="transmembrane region" description="Helical" evidence="8">
    <location>
        <begin position="324"/>
        <end position="345"/>
    </location>
</feature>
<dbReference type="PROSITE" id="PS00218">
    <property type="entry name" value="AMINO_ACID_PERMEASE_1"/>
    <property type="match status" value="1"/>
</dbReference>
<comment type="subcellular location">
    <subcellularLocation>
        <location evidence="1">Membrane</location>
        <topology evidence="1">Multi-pass membrane protein</topology>
    </subcellularLocation>
</comment>
<evidence type="ECO:0000256" key="8">
    <source>
        <dbReference type="SAM" id="Phobius"/>
    </source>
</evidence>
<feature type="transmembrane region" description="Helical" evidence="8">
    <location>
        <begin position="540"/>
        <end position="557"/>
    </location>
</feature>
<feature type="transmembrane region" description="Helical" evidence="8">
    <location>
        <begin position="381"/>
        <end position="401"/>
    </location>
</feature>
<evidence type="ECO:0000256" key="3">
    <source>
        <dbReference type="ARBA" id="ARBA00022692"/>
    </source>
</evidence>
<keyword evidence="3 8" id="KW-0812">Transmembrane</keyword>
<accession>K1W886</accession>
<feature type="transmembrane region" description="Helical" evidence="8">
    <location>
        <begin position="206"/>
        <end position="226"/>
    </location>
</feature>
<dbReference type="Pfam" id="PF00324">
    <property type="entry name" value="AA_permease"/>
    <property type="match status" value="1"/>
</dbReference>
<keyword evidence="11" id="KW-1185">Reference proteome</keyword>
<dbReference type="Gene3D" id="1.20.1740.10">
    <property type="entry name" value="Amino acid/polyamine transporter I"/>
    <property type="match status" value="1"/>
</dbReference>
<dbReference type="InterPro" id="IPR004841">
    <property type="entry name" value="AA-permease/SLC12A_dom"/>
</dbReference>
<evidence type="ECO:0000256" key="6">
    <source>
        <dbReference type="ARBA" id="ARBA00023136"/>
    </source>
</evidence>
<dbReference type="InterPro" id="IPR004840">
    <property type="entry name" value="Amino_acid_permease_CS"/>
</dbReference>
<evidence type="ECO:0000313" key="11">
    <source>
        <dbReference type="Proteomes" id="UP000006753"/>
    </source>
</evidence>
<gene>
    <name evidence="10" type="ORF">MBM_08473</name>
</gene>
<evidence type="ECO:0000256" key="4">
    <source>
        <dbReference type="ARBA" id="ARBA00022970"/>
    </source>
</evidence>
<dbReference type="GO" id="GO:0016020">
    <property type="term" value="C:membrane"/>
    <property type="evidence" value="ECO:0007669"/>
    <property type="project" value="UniProtKB-SubCell"/>
</dbReference>
<keyword evidence="4" id="KW-0029">Amino-acid transport</keyword>
<sequence>MVFLSRRREPAPEPAPASSSDNEKQAVPVSPTQSSNGSGSNLDAPDAIPDYKPENVAAQNSDISFWTKNGCTRESFKRRIVEPGENPLNQTMKPRHLNMIAAGGSIGAGLFVGSGKALATGGPGALLVDFLIVAVMVFNVVYALGELAVMYPVSGGFYTYTSRFVDPTLGFATGWNYVFQWAIVLPLELVVASVTVSYWNDTINPAVFVAIFLVTVVLINVFGTLGYAESEFWAACLKLGAIVIFMIIALVLVLGGGPSDGKYGEYWGARLWHEDGGPFKNGFKGICSVFITAAFSFSGTELVGLAAAESANPAKALPGAIKQIFYRITMFYIFGLFFVGLLVSANDPRLIGSKDPNDSKSSPFVIIGQDAALYGYNHCTFMNAVILISVISIGMSGVYGGSRTLCALSEQGYAPKLFSYIDKSGRPLFAVIVFLTCGLIGFVNCSASGQTIFDWLQALSGLAVLLTWASICLAHIRFRAAWRHQGHTVDEIPFRAVFGVYGSMAALAMIMLVLMAQFYVALYPFSANGHVGNAEDFFKSMLGLPVVIFFFVCGYFWKKPLWLTLDNIDLDTGRREIDWNLIRAERQRIAGLPLFKRMYYFCF</sequence>
<keyword evidence="2" id="KW-0813">Transport</keyword>
<dbReference type="HOGENOM" id="CLU_007946_12_0_1"/>
<organism evidence="10 11">
    <name type="scientific">Marssonina brunnea f. sp. multigermtubi (strain MB_m1)</name>
    <name type="common">Marssonina leaf spot fungus</name>
    <dbReference type="NCBI Taxonomy" id="1072389"/>
    <lineage>
        <taxon>Eukaryota</taxon>
        <taxon>Fungi</taxon>
        <taxon>Dikarya</taxon>
        <taxon>Ascomycota</taxon>
        <taxon>Pezizomycotina</taxon>
        <taxon>Leotiomycetes</taxon>
        <taxon>Helotiales</taxon>
        <taxon>Drepanopezizaceae</taxon>
        <taxon>Drepanopeziza</taxon>
    </lineage>
</organism>
<feature type="transmembrane region" description="Helical" evidence="8">
    <location>
        <begin position="232"/>
        <end position="254"/>
    </location>
</feature>
<dbReference type="OMA" id="WKREGWR"/>
<feature type="transmembrane region" description="Helical" evidence="8">
    <location>
        <begin position="428"/>
        <end position="449"/>
    </location>
</feature>
<name>K1W886_MARBU</name>
<feature type="region of interest" description="Disordered" evidence="7">
    <location>
        <begin position="1"/>
        <end position="52"/>
    </location>
</feature>
<dbReference type="Proteomes" id="UP000006753">
    <property type="component" value="Unassembled WGS sequence"/>
</dbReference>
<reference evidence="10 11" key="1">
    <citation type="journal article" date="2012" name="BMC Genomics">
        <title>Sequencing the genome of Marssonina brunnea reveals fungus-poplar co-evolution.</title>
        <authorList>
            <person name="Zhu S."/>
            <person name="Cao Y.-Z."/>
            <person name="Jiang C."/>
            <person name="Tan B.-Y."/>
            <person name="Wang Z."/>
            <person name="Feng S."/>
            <person name="Zhang L."/>
            <person name="Su X.-H."/>
            <person name="Brejova B."/>
            <person name="Vinar T."/>
            <person name="Xu M."/>
            <person name="Wang M.-X."/>
            <person name="Zhang S.-G."/>
            <person name="Huang M.-R."/>
            <person name="Wu R."/>
            <person name="Zhou Y."/>
        </authorList>
    </citation>
    <scope>NUCLEOTIDE SEQUENCE [LARGE SCALE GENOMIC DNA]</scope>
    <source>
        <strain evidence="10 11">MB_m1</strain>
    </source>
</reference>
<evidence type="ECO:0000259" key="9">
    <source>
        <dbReference type="Pfam" id="PF00324"/>
    </source>
</evidence>
<feature type="transmembrane region" description="Helical" evidence="8">
    <location>
        <begin position="178"/>
        <end position="199"/>
    </location>
</feature>
<evidence type="ECO:0000256" key="7">
    <source>
        <dbReference type="SAM" id="MobiDB-lite"/>
    </source>
</evidence>
<feature type="transmembrane region" description="Helical" evidence="8">
    <location>
        <begin position="126"/>
        <end position="145"/>
    </location>
</feature>